<protein>
    <recommendedName>
        <fullName evidence="3">Glyoxalase/fosfomycin resistance/dioxygenase domain-containing protein</fullName>
    </recommendedName>
</protein>
<dbReference type="SUPFAM" id="SSF54593">
    <property type="entry name" value="Glyoxalase/Bleomycin resistance protein/Dihydroxybiphenyl dioxygenase"/>
    <property type="match status" value="1"/>
</dbReference>
<dbReference type="EMBL" id="AGYR01000028">
    <property type="protein sequence ID" value="ENZ13837.1"/>
    <property type="molecule type" value="Genomic_DNA"/>
</dbReference>
<gene>
    <name evidence="1" type="ORF">HMPREF1090_02457</name>
</gene>
<dbReference type="Gene3D" id="3.10.180.10">
    <property type="entry name" value="2,3-Dihydroxybiphenyl 1,2-Dioxygenase, domain 1"/>
    <property type="match status" value="1"/>
</dbReference>
<proteinExistence type="predicted"/>
<dbReference type="Proteomes" id="UP000013085">
    <property type="component" value="Unassembled WGS sequence"/>
</dbReference>
<reference evidence="1 2" key="1">
    <citation type="submission" date="2013-01" db="EMBL/GenBank/DDBJ databases">
        <title>The Genome Sequence of Clostridium clostridioforme 90A8.</title>
        <authorList>
            <consortium name="The Broad Institute Genome Sequencing Platform"/>
            <person name="Earl A."/>
            <person name="Ward D."/>
            <person name="Feldgarden M."/>
            <person name="Gevers D."/>
            <person name="Courvalin P."/>
            <person name="Lambert T."/>
            <person name="Walker B."/>
            <person name="Young S.K."/>
            <person name="Zeng Q."/>
            <person name="Gargeya S."/>
            <person name="Fitzgerald M."/>
            <person name="Haas B."/>
            <person name="Abouelleil A."/>
            <person name="Alvarado L."/>
            <person name="Arachchi H.M."/>
            <person name="Berlin A.M."/>
            <person name="Chapman S.B."/>
            <person name="Dewar J."/>
            <person name="Goldberg J."/>
            <person name="Griggs A."/>
            <person name="Gujja S."/>
            <person name="Hansen M."/>
            <person name="Howarth C."/>
            <person name="Imamovic A."/>
            <person name="Larimer J."/>
            <person name="McCowan C."/>
            <person name="Murphy C."/>
            <person name="Neiman D."/>
            <person name="Pearson M."/>
            <person name="Priest M."/>
            <person name="Roberts A."/>
            <person name="Saif S."/>
            <person name="Shea T."/>
            <person name="Sisk P."/>
            <person name="Sykes S."/>
            <person name="Wortman J."/>
            <person name="Nusbaum C."/>
            <person name="Birren B."/>
        </authorList>
    </citation>
    <scope>NUCLEOTIDE SEQUENCE [LARGE SCALE GENOMIC DNA]</scope>
    <source>
        <strain evidence="1 2">90A8</strain>
    </source>
</reference>
<name>A0A0E2HBB7_9FIRM</name>
<dbReference type="PATRIC" id="fig|999408.3.peg.2654"/>
<dbReference type="RefSeq" id="WP_002585604.1">
    <property type="nucleotide sequence ID" value="NZ_KB851021.1"/>
</dbReference>
<evidence type="ECO:0000313" key="2">
    <source>
        <dbReference type="Proteomes" id="UP000013085"/>
    </source>
</evidence>
<comment type="caution">
    <text evidence="1">The sequence shown here is derived from an EMBL/GenBank/DDBJ whole genome shotgun (WGS) entry which is preliminary data.</text>
</comment>
<organism evidence="1 2">
    <name type="scientific">[Clostridium] clostridioforme 90A8</name>
    <dbReference type="NCBI Taxonomy" id="999408"/>
    <lineage>
        <taxon>Bacteria</taxon>
        <taxon>Bacillati</taxon>
        <taxon>Bacillota</taxon>
        <taxon>Clostridia</taxon>
        <taxon>Lachnospirales</taxon>
        <taxon>Lachnospiraceae</taxon>
        <taxon>Enterocloster</taxon>
    </lineage>
</organism>
<evidence type="ECO:0000313" key="1">
    <source>
        <dbReference type="EMBL" id="ENZ13837.1"/>
    </source>
</evidence>
<accession>A0A0E2HBB7</accession>
<dbReference type="AlphaFoldDB" id="A0A0E2HBB7"/>
<sequence length="50" mass="5959">MIDSIEKITLYVKNQKEARDFWTERMGFIVRLEQQMGADKKWLEVGPEIS</sequence>
<dbReference type="HOGENOM" id="CLU_208870_0_0_9"/>
<evidence type="ECO:0008006" key="3">
    <source>
        <dbReference type="Google" id="ProtNLM"/>
    </source>
</evidence>
<dbReference type="PANTHER" id="PTHR36437:SF2">
    <property type="entry name" value="GLYOXALASE_BLEOMYCIN RESISTANCE PROTEIN_DIOXYGENASE"/>
    <property type="match status" value="1"/>
</dbReference>
<dbReference type="PANTHER" id="PTHR36437">
    <property type="entry name" value="GLYOXALASE/BLEOMYCIN RESISTANCE PROTEIN/DIOXYGENASE"/>
    <property type="match status" value="1"/>
</dbReference>
<dbReference type="InterPro" id="IPR029068">
    <property type="entry name" value="Glyas_Bleomycin-R_OHBP_Dase"/>
</dbReference>
<dbReference type="GeneID" id="89538476"/>